<reference evidence="5 6" key="1">
    <citation type="submission" date="2018-07" db="EMBL/GenBank/DDBJ databases">
        <title>Anaerosacharophilus polymeroproducens gen. nov. sp. nov., an anaerobic bacterium isolated from salt field.</title>
        <authorList>
            <person name="Kim W."/>
            <person name="Yang S.-H."/>
            <person name="Oh J."/>
            <person name="Lee J.-H."/>
            <person name="Kwon K.K."/>
        </authorList>
    </citation>
    <scope>NUCLEOTIDE SEQUENCE [LARGE SCALE GENOMIC DNA]</scope>
    <source>
        <strain evidence="5 6">MCWD5</strain>
    </source>
</reference>
<dbReference type="Proteomes" id="UP000255036">
    <property type="component" value="Unassembled WGS sequence"/>
</dbReference>
<name>A0A371AXH6_9FIRM</name>
<dbReference type="SUPFAM" id="SSF53807">
    <property type="entry name" value="Helical backbone' metal receptor"/>
    <property type="match status" value="1"/>
</dbReference>
<dbReference type="GO" id="GO:0071281">
    <property type="term" value="P:cellular response to iron ion"/>
    <property type="evidence" value="ECO:0007669"/>
    <property type="project" value="TreeGrafter"/>
</dbReference>
<keyword evidence="2 3" id="KW-0732">Signal</keyword>
<evidence type="ECO:0000259" key="4">
    <source>
        <dbReference type="PROSITE" id="PS50983"/>
    </source>
</evidence>
<evidence type="ECO:0000256" key="1">
    <source>
        <dbReference type="ARBA" id="ARBA00008814"/>
    </source>
</evidence>
<keyword evidence="6" id="KW-1185">Reference proteome</keyword>
<dbReference type="InterPro" id="IPR054828">
    <property type="entry name" value="Vit_B12_bind_prot"/>
</dbReference>
<dbReference type="PANTHER" id="PTHR30535">
    <property type="entry name" value="VITAMIN B12-BINDING PROTEIN"/>
    <property type="match status" value="1"/>
</dbReference>
<dbReference type="NCBIfam" id="NF038402">
    <property type="entry name" value="TroA_like"/>
    <property type="match status" value="1"/>
</dbReference>
<dbReference type="InterPro" id="IPR050902">
    <property type="entry name" value="ABC_Transporter_SBP"/>
</dbReference>
<evidence type="ECO:0000256" key="3">
    <source>
        <dbReference type="SAM" id="SignalP"/>
    </source>
</evidence>
<proteinExistence type="inferred from homology"/>
<dbReference type="PROSITE" id="PS51257">
    <property type="entry name" value="PROKAR_LIPOPROTEIN"/>
    <property type="match status" value="1"/>
</dbReference>
<accession>A0A371AXH6</accession>
<dbReference type="PANTHER" id="PTHR30535:SF34">
    <property type="entry name" value="MOLYBDATE-BINDING PROTEIN MOLA"/>
    <property type="match status" value="1"/>
</dbReference>
<organism evidence="5 6">
    <name type="scientific">Anaerosacchariphilus polymeriproducens</name>
    <dbReference type="NCBI Taxonomy" id="1812858"/>
    <lineage>
        <taxon>Bacteria</taxon>
        <taxon>Bacillati</taxon>
        <taxon>Bacillota</taxon>
        <taxon>Clostridia</taxon>
        <taxon>Lachnospirales</taxon>
        <taxon>Lachnospiraceae</taxon>
        <taxon>Anaerosacchariphilus</taxon>
    </lineage>
</organism>
<dbReference type="PROSITE" id="PS50983">
    <property type="entry name" value="FE_B12_PBP"/>
    <property type="match status" value="1"/>
</dbReference>
<dbReference type="CDD" id="cd01143">
    <property type="entry name" value="YvrC"/>
    <property type="match status" value="1"/>
</dbReference>
<evidence type="ECO:0000313" key="6">
    <source>
        <dbReference type="Proteomes" id="UP000255036"/>
    </source>
</evidence>
<dbReference type="EMBL" id="QRCT01000013">
    <property type="protein sequence ID" value="RDU24278.1"/>
    <property type="molecule type" value="Genomic_DNA"/>
</dbReference>
<dbReference type="OrthoDB" id="9816357at2"/>
<feature type="signal peptide" evidence="3">
    <location>
        <begin position="1"/>
        <end position="19"/>
    </location>
</feature>
<sequence length="309" mass="34664">MKKLRIIAIIFLLSIWSMAGCSNKENVSDNIQTQEQESNKITDMAGNEINLKKTPEKMVVLLPSDVEILYELGADKSIIGVGEYCNYPKEALNKKIIATGDDLNVEQIISLNPDVVVIGEMAQSTDQMKQLKDAGILVAVTNSQNIADTYKAIKLLGQISGKEKEADDLIANMKDSFQELEKKSKGNFEKTIYFEVSPLEFGLWTAGKDTFMQELADMLKVKNIFEDLPGWAEISEEQVLERNPDFIVTTTMSNKDSSPVDEILARNNWENIEAISKKQVFKGDSDMMTRPGPRLVDAAKELYKFIYGE</sequence>
<dbReference type="InterPro" id="IPR002491">
    <property type="entry name" value="ABC_transptr_periplasmic_BD"/>
</dbReference>
<comment type="caution">
    <text evidence="5">The sequence shown here is derived from an EMBL/GenBank/DDBJ whole genome shotgun (WGS) entry which is preliminary data.</text>
</comment>
<feature type="domain" description="Fe/B12 periplasmic-binding" evidence="4">
    <location>
        <begin position="57"/>
        <end position="309"/>
    </location>
</feature>
<dbReference type="Gene3D" id="3.40.50.1980">
    <property type="entry name" value="Nitrogenase molybdenum iron protein domain"/>
    <property type="match status" value="2"/>
</dbReference>
<dbReference type="AlphaFoldDB" id="A0A371AXH6"/>
<dbReference type="RefSeq" id="WP_115481022.1">
    <property type="nucleotide sequence ID" value="NZ_QRCT01000013.1"/>
</dbReference>
<feature type="chain" id="PRO_5039222255" evidence="3">
    <location>
        <begin position="20"/>
        <end position="309"/>
    </location>
</feature>
<evidence type="ECO:0000256" key="2">
    <source>
        <dbReference type="ARBA" id="ARBA00022729"/>
    </source>
</evidence>
<comment type="similarity">
    <text evidence="1">Belongs to the bacterial solute-binding protein 8 family.</text>
</comment>
<gene>
    <name evidence="5" type="ORF">DWV06_04705</name>
</gene>
<protein>
    <submittedName>
        <fullName evidence="5">ABC transporter substrate-binding protein</fullName>
    </submittedName>
</protein>
<evidence type="ECO:0000313" key="5">
    <source>
        <dbReference type="EMBL" id="RDU24278.1"/>
    </source>
</evidence>
<dbReference type="Pfam" id="PF01497">
    <property type="entry name" value="Peripla_BP_2"/>
    <property type="match status" value="1"/>
</dbReference>